<dbReference type="InterPro" id="IPR000845">
    <property type="entry name" value="Nucleoside_phosphorylase_d"/>
</dbReference>
<sequence>MINKNEIPILEYDDNSKEVLRPGFSANNRNLPKKLLFAFLHYPDEYTIEQYEQARVLDMFVTITKNTPIYGLEIDGEEICVAQAPLGASASAEFLDQLIACGVEEILAIGSCGELVDFGENEFLLPTRALRDEGTSYHYLPAKRFVDLNLEMVNRLKAALDKLDLHYHECTTWTTDGFFRETEDMVKYRIDEGCQVVEMECAALAACAEKRGAKFVQILYTADSLVNFEEYDERSWGKKAASKSLELGLRLIRAL</sequence>
<dbReference type="GO" id="GO:0005829">
    <property type="term" value="C:cytosol"/>
    <property type="evidence" value="ECO:0007669"/>
    <property type="project" value="TreeGrafter"/>
</dbReference>
<evidence type="ECO:0000256" key="3">
    <source>
        <dbReference type="ARBA" id="ARBA00048447"/>
    </source>
</evidence>
<evidence type="ECO:0000313" key="5">
    <source>
        <dbReference type="EMBL" id="CCI86430.1"/>
    </source>
</evidence>
<dbReference type="RefSeq" id="WP_008472366.1">
    <property type="nucleotide sequence ID" value="NZ_AYZO01000028.1"/>
</dbReference>
<evidence type="ECO:0000256" key="2">
    <source>
        <dbReference type="ARBA" id="ARBA00021980"/>
    </source>
</evidence>
<protein>
    <recommendedName>
        <fullName evidence="2">Uridine phosphorylase</fullName>
        <ecNumber evidence="1">2.4.2.3</ecNumber>
    </recommendedName>
</protein>
<name>I7JZS8_9LACO</name>
<accession>I7JZS8</accession>
<dbReference type="PANTHER" id="PTHR43691">
    <property type="entry name" value="URIDINE PHOSPHORYLASE"/>
    <property type="match status" value="1"/>
</dbReference>
<dbReference type="InterPro" id="IPR035994">
    <property type="entry name" value="Nucleoside_phosphorylase_sf"/>
</dbReference>
<dbReference type="OrthoDB" id="7945729at2"/>
<dbReference type="SUPFAM" id="SSF53167">
    <property type="entry name" value="Purine and uridine phosphorylases"/>
    <property type="match status" value="1"/>
</dbReference>
<keyword evidence="8" id="KW-1185">Reference proteome</keyword>
<gene>
    <name evidence="5" type="ORF">BN52_07470</name>
    <name evidence="6" type="ORF">FC38_GL000948</name>
</gene>
<dbReference type="GO" id="GO:0004850">
    <property type="term" value="F:uridine phosphorylase activity"/>
    <property type="evidence" value="ECO:0007669"/>
    <property type="project" value="UniProtKB-EC"/>
</dbReference>
<evidence type="ECO:0000313" key="6">
    <source>
        <dbReference type="EMBL" id="KRN10654.1"/>
    </source>
</evidence>
<comment type="catalytic activity">
    <reaction evidence="3">
        <text>uridine + phosphate = alpha-D-ribose 1-phosphate + uracil</text>
        <dbReference type="Rhea" id="RHEA:24388"/>
        <dbReference type="ChEBI" id="CHEBI:16704"/>
        <dbReference type="ChEBI" id="CHEBI:17568"/>
        <dbReference type="ChEBI" id="CHEBI:43474"/>
        <dbReference type="ChEBI" id="CHEBI:57720"/>
        <dbReference type="EC" id="2.4.2.3"/>
    </reaction>
</comment>
<proteinExistence type="predicted"/>
<comment type="caution">
    <text evidence="5">The sequence shown here is derived from an EMBL/GenBank/DDBJ whole genome shotgun (WGS) entry which is preliminary data.</text>
</comment>
<dbReference type="AlphaFoldDB" id="I7JZS8"/>
<dbReference type="PATRIC" id="fig|1423751.3.peg.983"/>
<dbReference type="EMBL" id="CAKC01000019">
    <property type="protein sequence ID" value="CCI86430.1"/>
    <property type="molecule type" value="Genomic_DNA"/>
</dbReference>
<dbReference type="GO" id="GO:0006152">
    <property type="term" value="P:purine nucleoside catabolic process"/>
    <property type="evidence" value="ECO:0007669"/>
    <property type="project" value="TreeGrafter"/>
</dbReference>
<dbReference type="EMBL" id="AYZO01000028">
    <property type="protein sequence ID" value="KRN10654.1"/>
    <property type="molecule type" value="Genomic_DNA"/>
</dbReference>
<evidence type="ECO:0000256" key="1">
    <source>
        <dbReference type="ARBA" id="ARBA00011888"/>
    </source>
</evidence>
<dbReference type="GO" id="GO:0004731">
    <property type="term" value="F:purine-nucleoside phosphorylase activity"/>
    <property type="evidence" value="ECO:0007669"/>
    <property type="project" value="TreeGrafter"/>
</dbReference>
<organism evidence="5 7">
    <name type="scientific">Lactobacillus gigeriorum DSM 23908 = CRBIP 24.85</name>
    <dbReference type="NCBI Taxonomy" id="1423751"/>
    <lineage>
        <taxon>Bacteria</taxon>
        <taxon>Bacillati</taxon>
        <taxon>Bacillota</taxon>
        <taxon>Bacilli</taxon>
        <taxon>Lactobacillales</taxon>
        <taxon>Lactobacillaceae</taxon>
        <taxon>Lactobacillus</taxon>
    </lineage>
</organism>
<evidence type="ECO:0000313" key="8">
    <source>
        <dbReference type="Proteomes" id="UP000051521"/>
    </source>
</evidence>
<reference evidence="5 7" key="1">
    <citation type="submission" date="2012-06" db="EMBL/GenBank/DDBJ databases">
        <title>Draft genome sequence of Lactobacillus gigeriorum CRBIP 24.85T, isolated from chicken crop.</title>
        <authorList>
            <person name="Cousin S."/>
            <person name="Ma L."/>
            <person name="Creno S."/>
            <person name="Clermont D."/>
            <person name="Loux V."/>
            <person name="Bizet C."/>
            <person name="Bouchier C."/>
        </authorList>
    </citation>
    <scope>NUCLEOTIDE SEQUENCE [LARGE SCALE GENOMIC DNA]</scope>
    <source>
        <strain evidence="7">CRBIP 24.85T</strain>
        <strain evidence="5">Type strain: CRBIP 24.85</strain>
    </source>
</reference>
<reference evidence="6 8" key="2">
    <citation type="journal article" date="2015" name="Genome Announc.">
        <title>Expanding the biotechnology potential of lactobacilli through comparative genomics of 213 strains and associated genera.</title>
        <authorList>
            <person name="Sun Z."/>
            <person name="Harris H.M."/>
            <person name="McCann A."/>
            <person name="Guo C."/>
            <person name="Argimon S."/>
            <person name="Zhang W."/>
            <person name="Yang X."/>
            <person name="Jeffery I.B."/>
            <person name="Cooney J.C."/>
            <person name="Kagawa T.F."/>
            <person name="Liu W."/>
            <person name="Song Y."/>
            <person name="Salvetti E."/>
            <person name="Wrobel A."/>
            <person name="Rasinkangas P."/>
            <person name="Parkhill J."/>
            <person name="Rea M.C."/>
            <person name="O'Sullivan O."/>
            <person name="Ritari J."/>
            <person name="Douillard F.P."/>
            <person name="Paul Ross R."/>
            <person name="Yang R."/>
            <person name="Briner A.E."/>
            <person name="Felis G.E."/>
            <person name="de Vos W.M."/>
            <person name="Barrangou R."/>
            <person name="Klaenhammer T.R."/>
            <person name="Caufield P.W."/>
            <person name="Cui Y."/>
            <person name="Zhang H."/>
            <person name="O'Toole P.W."/>
        </authorList>
    </citation>
    <scope>NUCLEOTIDE SEQUENCE [LARGE SCALE GENOMIC DNA]</scope>
    <source>
        <strain evidence="6 8">DSM 23908</strain>
    </source>
</reference>
<dbReference type="Proteomes" id="UP000009326">
    <property type="component" value="Unassembled WGS sequence"/>
</dbReference>
<dbReference type="CDD" id="cd09007">
    <property type="entry name" value="NP-I_spr0068"/>
    <property type="match status" value="1"/>
</dbReference>
<evidence type="ECO:0000313" key="7">
    <source>
        <dbReference type="Proteomes" id="UP000009326"/>
    </source>
</evidence>
<dbReference type="Gene3D" id="3.40.50.1580">
    <property type="entry name" value="Nucleoside phosphorylase domain"/>
    <property type="match status" value="1"/>
</dbReference>
<dbReference type="Pfam" id="PF01048">
    <property type="entry name" value="PNP_UDP_1"/>
    <property type="match status" value="1"/>
</dbReference>
<dbReference type="Proteomes" id="UP000051521">
    <property type="component" value="Unassembled WGS sequence"/>
</dbReference>
<evidence type="ECO:0000259" key="4">
    <source>
        <dbReference type="Pfam" id="PF01048"/>
    </source>
</evidence>
<dbReference type="EC" id="2.4.2.3" evidence="1"/>
<dbReference type="STRING" id="1423751.FC38_GL000948"/>
<feature type="domain" description="Nucleoside phosphorylase" evidence="4">
    <location>
        <begin position="66"/>
        <end position="251"/>
    </location>
</feature>
<dbReference type="PANTHER" id="PTHR43691:SF11">
    <property type="entry name" value="FI09636P-RELATED"/>
    <property type="match status" value="1"/>
</dbReference>